<evidence type="ECO:0000256" key="6">
    <source>
        <dbReference type="ARBA" id="ARBA00039970"/>
    </source>
</evidence>
<comment type="similarity">
    <text evidence="2">Belongs to the PhoH family.</text>
</comment>
<reference evidence="8" key="1">
    <citation type="submission" date="2017-02" db="EMBL/GenBank/DDBJ databases">
        <title>Delving into the versatile metabolic prowess of the omnipresent phylum Bacteroidetes.</title>
        <authorList>
            <person name="Nobu M.K."/>
            <person name="Mei R."/>
            <person name="Narihiro T."/>
            <person name="Kuroda K."/>
            <person name="Liu W.-T."/>
        </authorList>
    </citation>
    <scope>NUCLEOTIDE SEQUENCE</scope>
    <source>
        <strain evidence="8">ADurb.Bin131</strain>
    </source>
</reference>
<proteinExistence type="inferred from homology"/>
<evidence type="ECO:0000256" key="4">
    <source>
        <dbReference type="ARBA" id="ARBA00022741"/>
    </source>
</evidence>
<protein>
    <recommendedName>
        <fullName evidence="6">PhoH-like protein</fullName>
    </recommendedName>
</protein>
<keyword evidence="4" id="KW-0547">Nucleotide-binding</keyword>
<evidence type="ECO:0000256" key="2">
    <source>
        <dbReference type="ARBA" id="ARBA00010393"/>
    </source>
</evidence>
<feature type="domain" description="PhoH-like protein" evidence="7">
    <location>
        <begin position="115"/>
        <end position="319"/>
    </location>
</feature>
<name>A0A1V6C4Q5_UNCT6</name>
<dbReference type="GO" id="GO:0005524">
    <property type="term" value="F:ATP binding"/>
    <property type="evidence" value="ECO:0007669"/>
    <property type="project" value="UniProtKB-KW"/>
</dbReference>
<comment type="subcellular location">
    <subcellularLocation>
        <location evidence="1">Cytoplasm</location>
    </subcellularLocation>
</comment>
<keyword evidence="5" id="KW-0067">ATP-binding</keyword>
<organism evidence="8">
    <name type="scientific">candidate division TA06 bacterium ADurb.Bin131</name>
    <dbReference type="NCBI Taxonomy" id="1852827"/>
    <lineage>
        <taxon>Bacteria</taxon>
        <taxon>Bacteria division TA06</taxon>
    </lineage>
</organism>
<evidence type="ECO:0000313" key="8">
    <source>
        <dbReference type="EMBL" id="OQB71887.1"/>
    </source>
</evidence>
<evidence type="ECO:0000256" key="5">
    <source>
        <dbReference type="ARBA" id="ARBA00022840"/>
    </source>
</evidence>
<dbReference type="PANTHER" id="PTHR30473">
    <property type="entry name" value="PROTEIN PHOH"/>
    <property type="match status" value="1"/>
</dbReference>
<evidence type="ECO:0000256" key="1">
    <source>
        <dbReference type="ARBA" id="ARBA00004496"/>
    </source>
</evidence>
<dbReference type="EMBL" id="MWDQ01000147">
    <property type="protein sequence ID" value="OQB71887.1"/>
    <property type="molecule type" value="Genomic_DNA"/>
</dbReference>
<dbReference type="AlphaFoldDB" id="A0A1V6C4Q5"/>
<dbReference type="GO" id="GO:0005829">
    <property type="term" value="C:cytosol"/>
    <property type="evidence" value="ECO:0007669"/>
    <property type="project" value="TreeGrafter"/>
</dbReference>
<evidence type="ECO:0000256" key="3">
    <source>
        <dbReference type="ARBA" id="ARBA00022490"/>
    </source>
</evidence>
<dbReference type="FunFam" id="3.40.50.300:FF:000013">
    <property type="entry name" value="PhoH family ATPase"/>
    <property type="match status" value="1"/>
</dbReference>
<dbReference type="SUPFAM" id="SSF52540">
    <property type="entry name" value="P-loop containing nucleoside triphosphate hydrolases"/>
    <property type="match status" value="1"/>
</dbReference>
<dbReference type="Proteomes" id="UP000485562">
    <property type="component" value="Unassembled WGS sequence"/>
</dbReference>
<accession>A0A1V6C4Q5</accession>
<evidence type="ECO:0000259" key="7">
    <source>
        <dbReference type="Pfam" id="PF02562"/>
    </source>
</evidence>
<sequence>MTFLKEVVLTNQEAQVIFGKHDEHLRLLEDLLGIEIFARGNIVKLKGEPLRVEKAQKTFDNLRNRVHRMKYLSPQDIFDAMPEDEQDLTSVKKQVSKHPFNISDAIIIGSKKDVIYPRSPRQRAYIKAIRKYSLTVGIGPAGTGKTYLAVALAIESLRKGLYNKVILTRPALEAGERLGFLPGDLEEKIKPYLQPIYDALFDLLKYEEIKRWSERKIIEIIPLAYMRGRTLNDAFIILDEAQNTTAEQMKMFLTRLGTNSKAVVTGDTTQIDLPLSYNTSGLIICEKVLTSVKGVKFVYFNEKDVVRHPLVKKIIKAYETHQKNYGRKDTSLKSTEKNPS</sequence>
<dbReference type="PANTHER" id="PTHR30473:SF1">
    <property type="entry name" value="PHOH-LIKE PROTEIN"/>
    <property type="match status" value="1"/>
</dbReference>
<dbReference type="InterPro" id="IPR003714">
    <property type="entry name" value="PhoH"/>
</dbReference>
<dbReference type="InterPro" id="IPR051451">
    <property type="entry name" value="PhoH2-like"/>
</dbReference>
<dbReference type="Pfam" id="PF02562">
    <property type="entry name" value="PhoH"/>
    <property type="match status" value="1"/>
</dbReference>
<keyword evidence="3" id="KW-0963">Cytoplasm</keyword>
<dbReference type="Gene3D" id="3.40.50.300">
    <property type="entry name" value="P-loop containing nucleotide triphosphate hydrolases"/>
    <property type="match status" value="1"/>
</dbReference>
<gene>
    <name evidence="8" type="primary">ybeZ</name>
    <name evidence="8" type="ORF">BWX89_01554</name>
</gene>
<comment type="caution">
    <text evidence="8">The sequence shown here is derived from an EMBL/GenBank/DDBJ whole genome shotgun (WGS) entry which is preliminary data.</text>
</comment>
<dbReference type="InterPro" id="IPR027417">
    <property type="entry name" value="P-loop_NTPase"/>
</dbReference>